<keyword evidence="9" id="KW-1185">Reference proteome</keyword>
<dbReference type="OrthoDB" id="720689at2759"/>
<reference evidence="8 9" key="1">
    <citation type="submission" date="2019-11" db="EMBL/GenBank/DDBJ databases">
        <title>Whole genome sequence of Oryza granulata.</title>
        <authorList>
            <person name="Li W."/>
        </authorList>
    </citation>
    <scope>NUCLEOTIDE SEQUENCE [LARGE SCALE GENOMIC DNA]</scope>
    <source>
        <strain evidence="9">cv. Menghai</strain>
        <tissue evidence="8">Leaf</tissue>
    </source>
</reference>
<feature type="signal peptide" evidence="6">
    <location>
        <begin position="1"/>
        <end position="24"/>
    </location>
</feature>
<feature type="chain" id="PRO_5026115853" description="RING-type E3 ubiquitin transferase" evidence="6">
    <location>
        <begin position="25"/>
        <end position="347"/>
    </location>
</feature>
<dbReference type="EMBL" id="SPHZ02000006">
    <property type="protein sequence ID" value="KAF0913283.1"/>
    <property type="molecule type" value="Genomic_DNA"/>
</dbReference>
<dbReference type="EC" id="2.3.2.27" evidence="3"/>
<comment type="catalytic activity">
    <reaction evidence="1">
        <text>S-ubiquitinyl-[E2 ubiquitin-conjugating enzyme]-L-cysteine + [acceptor protein]-L-lysine = [E2 ubiquitin-conjugating enzyme]-L-cysteine + N(6)-ubiquitinyl-[acceptor protein]-L-lysine.</text>
        <dbReference type="EC" id="2.3.2.27"/>
    </reaction>
</comment>
<dbReference type="InterPro" id="IPR045210">
    <property type="entry name" value="RING-Ubox_PUB"/>
</dbReference>
<dbReference type="InterPro" id="IPR011989">
    <property type="entry name" value="ARM-like"/>
</dbReference>
<proteinExistence type="predicted"/>
<sequence length="347" mass="37360">MVGQGRCRWRGAGLLHVLIRWLKALCHRRTWHRRDGSTVVALAVPCPITLELMADPVTVATGQTYDRASIRRCVKNGCRTCPVTGEKLCSTNVVVCGIVEQVLLSNGISLHEPSSRHWHTVEKTATPFGAAAAGGVRVAVAFLVSKLCWGTLEEQKKATYEAWKLSKHNVFHRACLVDASAMPLGLIVDTKNVAAKVEAQQNAATILFYLSSNTDYCNEISRIPEAIPTLVHLIREGTYRGRKNALVSLYGVLQCGASSHGKVVSAGTVAELAALLCSNRDSLVNDAVVLLVRLAKHPVGAAAVLSRSELVMCLIDFLSVLALRSAKDHCTALLASLCQHGGDIGHT</sequence>
<evidence type="ECO:0000256" key="4">
    <source>
        <dbReference type="ARBA" id="ARBA00022679"/>
    </source>
</evidence>
<dbReference type="Proteomes" id="UP000479710">
    <property type="component" value="Unassembled WGS sequence"/>
</dbReference>
<evidence type="ECO:0000256" key="6">
    <source>
        <dbReference type="SAM" id="SignalP"/>
    </source>
</evidence>
<evidence type="ECO:0000256" key="1">
    <source>
        <dbReference type="ARBA" id="ARBA00000900"/>
    </source>
</evidence>
<evidence type="ECO:0000313" key="8">
    <source>
        <dbReference type="EMBL" id="KAF0913283.1"/>
    </source>
</evidence>
<dbReference type="SUPFAM" id="SSF57850">
    <property type="entry name" value="RING/U-box"/>
    <property type="match status" value="1"/>
</dbReference>
<gene>
    <name evidence="8" type="ORF">E2562_021935</name>
</gene>
<dbReference type="InterPro" id="IPR013083">
    <property type="entry name" value="Znf_RING/FYVE/PHD"/>
</dbReference>
<dbReference type="Gene3D" id="1.25.10.10">
    <property type="entry name" value="Leucine-rich Repeat Variant"/>
    <property type="match status" value="1"/>
</dbReference>
<dbReference type="InterPro" id="IPR016024">
    <property type="entry name" value="ARM-type_fold"/>
</dbReference>
<dbReference type="GO" id="GO:0061630">
    <property type="term" value="F:ubiquitin protein ligase activity"/>
    <property type="evidence" value="ECO:0007669"/>
    <property type="project" value="UniProtKB-EC"/>
</dbReference>
<organism evidence="8 9">
    <name type="scientific">Oryza meyeriana var. granulata</name>
    <dbReference type="NCBI Taxonomy" id="110450"/>
    <lineage>
        <taxon>Eukaryota</taxon>
        <taxon>Viridiplantae</taxon>
        <taxon>Streptophyta</taxon>
        <taxon>Embryophyta</taxon>
        <taxon>Tracheophyta</taxon>
        <taxon>Spermatophyta</taxon>
        <taxon>Magnoliopsida</taxon>
        <taxon>Liliopsida</taxon>
        <taxon>Poales</taxon>
        <taxon>Poaceae</taxon>
        <taxon>BOP clade</taxon>
        <taxon>Oryzoideae</taxon>
        <taxon>Oryzeae</taxon>
        <taxon>Oryzinae</taxon>
        <taxon>Oryza</taxon>
        <taxon>Oryza meyeriana</taxon>
    </lineage>
</organism>
<dbReference type="GO" id="GO:0016567">
    <property type="term" value="P:protein ubiquitination"/>
    <property type="evidence" value="ECO:0007669"/>
    <property type="project" value="UniProtKB-UniPathway"/>
</dbReference>
<keyword evidence="5" id="KW-0833">Ubl conjugation pathway</keyword>
<dbReference type="InterPro" id="IPR003613">
    <property type="entry name" value="Ubox_domain"/>
</dbReference>
<dbReference type="PROSITE" id="PS51698">
    <property type="entry name" value="U_BOX"/>
    <property type="match status" value="1"/>
</dbReference>
<evidence type="ECO:0000256" key="3">
    <source>
        <dbReference type="ARBA" id="ARBA00012483"/>
    </source>
</evidence>
<evidence type="ECO:0000313" key="9">
    <source>
        <dbReference type="Proteomes" id="UP000479710"/>
    </source>
</evidence>
<dbReference type="SUPFAM" id="SSF48371">
    <property type="entry name" value="ARM repeat"/>
    <property type="match status" value="1"/>
</dbReference>
<protein>
    <recommendedName>
        <fullName evidence="3">RING-type E3 ubiquitin transferase</fullName>
        <ecNumber evidence="3">2.3.2.27</ecNumber>
    </recommendedName>
</protein>
<feature type="domain" description="U-box" evidence="7">
    <location>
        <begin position="46"/>
        <end position="120"/>
    </location>
</feature>
<keyword evidence="4" id="KW-0808">Transferase</keyword>
<dbReference type="Gene3D" id="3.30.40.10">
    <property type="entry name" value="Zinc/RING finger domain, C3HC4 (zinc finger)"/>
    <property type="match status" value="1"/>
</dbReference>
<comment type="caution">
    <text evidence="8">The sequence shown here is derived from an EMBL/GenBank/DDBJ whole genome shotgun (WGS) entry which is preliminary data.</text>
</comment>
<dbReference type="PANTHER" id="PTHR23315:SF330">
    <property type="entry name" value="RING-TYPE E3 UBIQUITIN TRANSFERASE"/>
    <property type="match status" value="1"/>
</dbReference>
<accession>A0A6G1DNK0</accession>
<dbReference type="SMART" id="SM00504">
    <property type="entry name" value="Ubox"/>
    <property type="match status" value="1"/>
</dbReference>
<evidence type="ECO:0000256" key="2">
    <source>
        <dbReference type="ARBA" id="ARBA00004906"/>
    </source>
</evidence>
<keyword evidence="6" id="KW-0732">Signal</keyword>
<dbReference type="Pfam" id="PF04564">
    <property type="entry name" value="U-box"/>
    <property type="match status" value="1"/>
</dbReference>
<dbReference type="PANTHER" id="PTHR23315">
    <property type="entry name" value="U BOX DOMAIN-CONTAINING"/>
    <property type="match status" value="1"/>
</dbReference>
<name>A0A6G1DNK0_9ORYZ</name>
<dbReference type="UniPathway" id="UPA00143"/>
<dbReference type="CDD" id="cd16664">
    <property type="entry name" value="RING-Ubox_PUB"/>
    <property type="match status" value="1"/>
</dbReference>
<evidence type="ECO:0000256" key="5">
    <source>
        <dbReference type="ARBA" id="ARBA00022786"/>
    </source>
</evidence>
<dbReference type="AlphaFoldDB" id="A0A6G1DNK0"/>
<comment type="pathway">
    <text evidence="2">Protein modification; protein ubiquitination.</text>
</comment>
<evidence type="ECO:0000259" key="7">
    <source>
        <dbReference type="PROSITE" id="PS51698"/>
    </source>
</evidence>
<dbReference type="FunFam" id="3.30.40.10:FF:000442">
    <property type="entry name" value="RING-type E3 ubiquitin transferase"/>
    <property type="match status" value="1"/>
</dbReference>